<proteinExistence type="predicted"/>
<dbReference type="PANTHER" id="PTHR23272:SF193">
    <property type="entry name" value="OS07G0624100 PROTEIN"/>
    <property type="match status" value="1"/>
</dbReference>
<protein>
    <recommendedName>
        <fullName evidence="1">HAT C-terminal dimerisation domain-containing protein</fullName>
    </recommendedName>
</protein>
<sequence length="168" mass="19089">MSGEVNFKSSDPTRSDCDYQSSLHSEFDTYLEEEYSSIYESELDKYLMVPCERNTNATFDILVWWKNNSNKYPILSQIARDVLAISVSTVASKSAFSTGGRILDPFRSSLLPSMVETLICTQNWFLHPVPINLQQAMDKVEDLEREILQPDDASSKVCSDRSDGIRID</sequence>
<reference evidence="2 3" key="1">
    <citation type="submission" date="2019-07" db="EMBL/GenBank/DDBJ databases">
        <title>De Novo Assembly of kiwifruit Actinidia rufa.</title>
        <authorList>
            <person name="Sugita-Konishi S."/>
            <person name="Sato K."/>
            <person name="Mori E."/>
            <person name="Abe Y."/>
            <person name="Kisaki G."/>
            <person name="Hamano K."/>
            <person name="Suezawa K."/>
            <person name="Otani M."/>
            <person name="Fukuda T."/>
            <person name="Manabe T."/>
            <person name="Gomi K."/>
            <person name="Tabuchi M."/>
            <person name="Akimitsu K."/>
            <person name="Kataoka I."/>
        </authorList>
    </citation>
    <scope>NUCLEOTIDE SEQUENCE [LARGE SCALE GENOMIC DNA]</scope>
    <source>
        <strain evidence="3">cv. Fuchu</strain>
    </source>
</reference>
<dbReference type="AlphaFoldDB" id="A0A7J0HCP7"/>
<dbReference type="PANTHER" id="PTHR23272">
    <property type="entry name" value="BED FINGER-RELATED"/>
    <property type="match status" value="1"/>
</dbReference>
<dbReference type="Pfam" id="PF05699">
    <property type="entry name" value="Dimer_Tnp_hAT"/>
    <property type="match status" value="1"/>
</dbReference>
<comment type="caution">
    <text evidence="2">The sequence shown here is derived from an EMBL/GenBank/DDBJ whole genome shotgun (WGS) entry which is preliminary data.</text>
</comment>
<name>A0A7J0HCP7_9ERIC</name>
<dbReference type="InterPro" id="IPR012337">
    <property type="entry name" value="RNaseH-like_sf"/>
</dbReference>
<dbReference type="EMBL" id="BJWL01000028">
    <property type="protein sequence ID" value="GFZ20755.1"/>
    <property type="molecule type" value="Genomic_DNA"/>
</dbReference>
<evidence type="ECO:0000313" key="3">
    <source>
        <dbReference type="Proteomes" id="UP000585474"/>
    </source>
</evidence>
<keyword evidence="3" id="KW-1185">Reference proteome</keyword>
<feature type="domain" description="HAT C-terminal dimerisation" evidence="1">
    <location>
        <begin position="42"/>
        <end position="125"/>
    </location>
</feature>
<dbReference type="OrthoDB" id="1301613at2759"/>
<dbReference type="GO" id="GO:0046983">
    <property type="term" value="F:protein dimerization activity"/>
    <property type="evidence" value="ECO:0007669"/>
    <property type="project" value="InterPro"/>
</dbReference>
<evidence type="ECO:0000313" key="2">
    <source>
        <dbReference type="EMBL" id="GFZ20755.1"/>
    </source>
</evidence>
<organism evidence="2 3">
    <name type="scientific">Actinidia rufa</name>
    <dbReference type="NCBI Taxonomy" id="165716"/>
    <lineage>
        <taxon>Eukaryota</taxon>
        <taxon>Viridiplantae</taxon>
        <taxon>Streptophyta</taxon>
        <taxon>Embryophyta</taxon>
        <taxon>Tracheophyta</taxon>
        <taxon>Spermatophyta</taxon>
        <taxon>Magnoliopsida</taxon>
        <taxon>eudicotyledons</taxon>
        <taxon>Gunneridae</taxon>
        <taxon>Pentapetalae</taxon>
        <taxon>asterids</taxon>
        <taxon>Ericales</taxon>
        <taxon>Actinidiaceae</taxon>
        <taxon>Actinidia</taxon>
    </lineage>
</organism>
<dbReference type="Proteomes" id="UP000585474">
    <property type="component" value="Unassembled WGS sequence"/>
</dbReference>
<evidence type="ECO:0000259" key="1">
    <source>
        <dbReference type="Pfam" id="PF05699"/>
    </source>
</evidence>
<accession>A0A7J0HCP7</accession>
<dbReference type="InterPro" id="IPR008906">
    <property type="entry name" value="HATC_C_dom"/>
</dbReference>
<dbReference type="SUPFAM" id="SSF53098">
    <property type="entry name" value="Ribonuclease H-like"/>
    <property type="match status" value="1"/>
</dbReference>
<gene>
    <name evidence="2" type="ORF">Acr_28g0014600</name>
</gene>